<dbReference type="EMBL" id="JACAZH010000012">
    <property type="protein sequence ID" value="KAF7353123.1"/>
    <property type="molecule type" value="Genomic_DNA"/>
</dbReference>
<feature type="compositionally biased region" description="Polar residues" evidence="2">
    <location>
        <begin position="925"/>
        <end position="937"/>
    </location>
</feature>
<name>A0A8H6Y4I0_9AGAR</name>
<feature type="coiled-coil region" evidence="1">
    <location>
        <begin position="40"/>
        <end position="73"/>
    </location>
</feature>
<dbReference type="PANTHER" id="PTHR33096:SF1">
    <property type="entry name" value="CXC1-LIKE CYSTEINE CLUSTER ASSOCIATED WITH KDZ TRANSPOSASES DOMAIN-CONTAINING PROTEIN"/>
    <property type="match status" value="1"/>
</dbReference>
<dbReference type="OrthoDB" id="3246730at2759"/>
<sequence length="937" mass="105753">MPASRRAKDRFSTTSFSSRVRISATERTASGRVVEKRRTLTAAQILVAKEEAARRELERRQNLTRKQQRAEDEWRDIPDVFDDDDETYREDVLQGRRTNEEILQELRDHHNKLYGRGADRRSRRDRTQRQVNAFAKQLERMTDAYINWAADIADEGLACDYRLPEDAIVQDTRRVLVVDMFSARYQDLHLIRGDSYVASACVRHGWMPVSPYVPNAVITIRALEAYRVAHLRCPRLRNTGFRPGPLRYTRRCSTPLAVISVALGRDTPNWRLKNACPACLYKLEGEPRMKLPFLCTMDGNNSLSRFEVFQGSASTIAWRRGDYYMSREEVDKWAKEGLEELMKNFEGTGDAGDEEGGSGCEERWQNMKDSVTTRTWGMYDETGISPALCRHGFVLVVADMVKSGELTKYGFAVVEHLIKVLGEIASGYDVGCKFGKQVKAHPVLSKLAANNNYVSLVGVFHGLGHGRMCQTKNLTTYVEGVGTETLEGCETYFSKSNALPSTTRHATRFHRQQAIVNYMKHTDVFETYHGLSLLCSKYRRALEVLATQPTLCDTMQRLGVKSRAEFEGWLEKEKAHLRGLSKEPLQETLEMEYYQKLVNLADIDDRVAGILGVERPFMPAETDAGYADAAKAMRRLETQRRHTLEQQAKALAAVQDLEVRLGVETRWVAGDANWIAAAHLVRQRRYQRALDDLERLIISRMFELSKCNMAGTGYKLRKHIAKALQARSKALKAAIIRYNDAAGALTPPREHLDWEEVVENTFLADFDLLRDARQDIRQEPWALPAGRAAMEQHFKILRAKEEIERLNIEIRGFVTYIGDEEAFLTREESALREEGGGGTCAPSASAPDGTAGFTGSLSPGKSLSRERHAAVVRTKDADMHVPSPSPTDEEMEQPAAASDEDEDGDVEEDAEDDKGGITDALMNILTMTDNESGVQEE</sequence>
<evidence type="ECO:0000256" key="2">
    <source>
        <dbReference type="SAM" id="MobiDB-lite"/>
    </source>
</evidence>
<feature type="compositionally biased region" description="Basic and acidic residues" evidence="2">
    <location>
        <begin position="863"/>
        <end position="879"/>
    </location>
</feature>
<organism evidence="3 4">
    <name type="scientific">Mycena sanguinolenta</name>
    <dbReference type="NCBI Taxonomy" id="230812"/>
    <lineage>
        <taxon>Eukaryota</taxon>
        <taxon>Fungi</taxon>
        <taxon>Dikarya</taxon>
        <taxon>Basidiomycota</taxon>
        <taxon>Agaricomycotina</taxon>
        <taxon>Agaricomycetes</taxon>
        <taxon>Agaricomycetidae</taxon>
        <taxon>Agaricales</taxon>
        <taxon>Marasmiineae</taxon>
        <taxon>Mycenaceae</taxon>
        <taxon>Mycena</taxon>
    </lineage>
</organism>
<dbReference type="PANTHER" id="PTHR33096">
    <property type="entry name" value="CXC2 DOMAIN-CONTAINING PROTEIN"/>
    <property type="match status" value="1"/>
</dbReference>
<comment type="caution">
    <text evidence="3">The sequence shown here is derived from an EMBL/GenBank/DDBJ whole genome shotgun (WGS) entry which is preliminary data.</text>
</comment>
<dbReference type="Proteomes" id="UP000623467">
    <property type="component" value="Unassembled WGS sequence"/>
</dbReference>
<evidence type="ECO:0008006" key="5">
    <source>
        <dbReference type="Google" id="ProtNLM"/>
    </source>
</evidence>
<dbReference type="AlphaFoldDB" id="A0A8H6Y4I0"/>
<evidence type="ECO:0000313" key="4">
    <source>
        <dbReference type="Proteomes" id="UP000623467"/>
    </source>
</evidence>
<protein>
    <recommendedName>
        <fullName evidence="5">CxC1-like cysteine cluster associated with KDZ transposases domain-containing protein</fullName>
    </recommendedName>
</protein>
<reference evidence="3" key="1">
    <citation type="submission" date="2020-05" db="EMBL/GenBank/DDBJ databases">
        <title>Mycena genomes resolve the evolution of fungal bioluminescence.</title>
        <authorList>
            <person name="Tsai I.J."/>
        </authorList>
    </citation>
    <scope>NUCLEOTIDE SEQUENCE</scope>
    <source>
        <strain evidence="3">160909Yilan</strain>
    </source>
</reference>
<accession>A0A8H6Y4I0</accession>
<feature type="region of interest" description="Disordered" evidence="2">
    <location>
        <begin position="829"/>
        <end position="937"/>
    </location>
</feature>
<dbReference type="InterPro" id="IPR040521">
    <property type="entry name" value="KDZ"/>
</dbReference>
<proteinExistence type="predicted"/>
<keyword evidence="4" id="KW-1185">Reference proteome</keyword>
<evidence type="ECO:0000256" key="1">
    <source>
        <dbReference type="SAM" id="Coils"/>
    </source>
</evidence>
<dbReference type="Pfam" id="PF18758">
    <property type="entry name" value="KDZ"/>
    <property type="match status" value="1"/>
</dbReference>
<feature type="compositionally biased region" description="Acidic residues" evidence="2">
    <location>
        <begin position="887"/>
        <end position="912"/>
    </location>
</feature>
<gene>
    <name evidence="3" type="ORF">MSAN_01499700</name>
</gene>
<keyword evidence="1" id="KW-0175">Coiled coil</keyword>
<evidence type="ECO:0000313" key="3">
    <source>
        <dbReference type="EMBL" id="KAF7353123.1"/>
    </source>
</evidence>